<evidence type="ECO:0000256" key="6">
    <source>
        <dbReference type="ARBA" id="ARBA00009951"/>
    </source>
</evidence>
<evidence type="ECO:0000256" key="10">
    <source>
        <dbReference type="ARBA" id="ARBA00022777"/>
    </source>
</evidence>
<dbReference type="Pfam" id="PF00809">
    <property type="entry name" value="Pterin_bind"/>
    <property type="match status" value="1"/>
</dbReference>
<dbReference type="SUPFAM" id="SSF51717">
    <property type="entry name" value="Dihydropteroate synthetase-like"/>
    <property type="match status" value="1"/>
</dbReference>
<dbReference type="InterPro" id="IPR045031">
    <property type="entry name" value="DHP_synth-like"/>
</dbReference>
<evidence type="ECO:0000256" key="4">
    <source>
        <dbReference type="ARBA" id="ARBA00004763"/>
    </source>
</evidence>
<evidence type="ECO:0000256" key="9">
    <source>
        <dbReference type="ARBA" id="ARBA00022741"/>
    </source>
</evidence>
<keyword evidence="13" id="KW-0289">Folate biosynthesis</keyword>
<keyword evidence="12" id="KW-0460">Magnesium</keyword>
<evidence type="ECO:0000256" key="5">
    <source>
        <dbReference type="ARBA" id="ARBA00005051"/>
    </source>
</evidence>
<evidence type="ECO:0000256" key="12">
    <source>
        <dbReference type="ARBA" id="ARBA00022842"/>
    </source>
</evidence>
<proteinExistence type="inferred from homology"/>
<comment type="cofactor">
    <cofactor evidence="3">
        <name>Mg(2+)</name>
        <dbReference type="ChEBI" id="CHEBI:18420"/>
    </cofactor>
</comment>
<dbReference type="EMBL" id="JALJOU010000006">
    <property type="protein sequence ID" value="KAK9843394.1"/>
    <property type="molecule type" value="Genomic_DNA"/>
</dbReference>
<dbReference type="Proteomes" id="UP001445335">
    <property type="component" value="Unassembled WGS sequence"/>
</dbReference>
<dbReference type="PROSITE" id="PS00792">
    <property type="entry name" value="DHPS_1"/>
    <property type="match status" value="1"/>
</dbReference>
<dbReference type="PROSITE" id="PS50972">
    <property type="entry name" value="PTERIN_BINDING"/>
    <property type="match status" value="1"/>
</dbReference>
<dbReference type="GO" id="GO:0046872">
    <property type="term" value="F:metal ion binding"/>
    <property type="evidence" value="ECO:0007669"/>
    <property type="project" value="UniProtKB-KW"/>
</dbReference>
<evidence type="ECO:0000256" key="2">
    <source>
        <dbReference type="ARBA" id="ARBA00000198"/>
    </source>
</evidence>
<organism evidence="16 17">
    <name type="scientific">Elliptochloris bilobata</name>
    <dbReference type="NCBI Taxonomy" id="381761"/>
    <lineage>
        <taxon>Eukaryota</taxon>
        <taxon>Viridiplantae</taxon>
        <taxon>Chlorophyta</taxon>
        <taxon>core chlorophytes</taxon>
        <taxon>Trebouxiophyceae</taxon>
        <taxon>Trebouxiophyceae incertae sedis</taxon>
        <taxon>Elliptochloris clade</taxon>
        <taxon>Elliptochloris</taxon>
    </lineage>
</organism>
<dbReference type="GO" id="GO:0003848">
    <property type="term" value="F:2-amino-4-hydroxy-6-hydroxymethyldihydropteridine diphosphokinase activity"/>
    <property type="evidence" value="ECO:0007669"/>
    <property type="project" value="UniProtKB-EC"/>
</dbReference>
<dbReference type="PROSITE" id="PS00794">
    <property type="entry name" value="HPPK"/>
    <property type="match status" value="1"/>
</dbReference>
<dbReference type="InterPro" id="IPR035907">
    <property type="entry name" value="Hppk_sf"/>
</dbReference>
<dbReference type="PROSITE" id="PS00793">
    <property type="entry name" value="DHPS_2"/>
    <property type="match status" value="1"/>
</dbReference>
<dbReference type="GO" id="GO:0004156">
    <property type="term" value="F:dihydropteroate synthase activity"/>
    <property type="evidence" value="ECO:0007669"/>
    <property type="project" value="UniProtKB-EC"/>
</dbReference>
<dbReference type="InterPro" id="IPR011005">
    <property type="entry name" value="Dihydropteroate_synth-like_sf"/>
</dbReference>
<dbReference type="GO" id="GO:0005524">
    <property type="term" value="F:ATP binding"/>
    <property type="evidence" value="ECO:0007669"/>
    <property type="project" value="UniProtKB-KW"/>
</dbReference>
<keyword evidence="11" id="KW-0067">ATP-binding</keyword>
<evidence type="ECO:0000256" key="7">
    <source>
        <dbReference type="ARBA" id="ARBA00022679"/>
    </source>
</evidence>
<dbReference type="GO" id="GO:0016301">
    <property type="term" value="F:kinase activity"/>
    <property type="evidence" value="ECO:0007669"/>
    <property type="project" value="UniProtKB-KW"/>
</dbReference>
<keyword evidence="10" id="KW-0418">Kinase</keyword>
<dbReference type="GO" id="GO:0046656">
    <property type="term" value="P:folic acid biosynthetic process"/>
    <property type="evidence" value="ECO:0007669"/>
    <property type="project" value="UniProtKB-KW"/>
</dbReference>
<keyword evidence="7" id="KW-0808">Transferase</keyword>
<dbReference type="InterPro" id="IPR000489">
    <property type="entry name" value="Pterin-binding_dom"/>
</dbReference>
<evidence type="ECO:0000256" key="3">
    <source>
        <dbReference type="ARBA" id="ARBA00001946"/>
    </source>
</evidence>
<evidence type="ECO:0000256" key="14">
    <source>
        <dbReference type="ARBA" id="ARBA00023268"/>
    </source>
</evidence>
<dbReference type="PANTHER" id="PTHR20941">
    <property type="entry name" value="FOLATE SYNTHESIS PROTEINS"/>
    <property type="match status" value="1"/>
</dbReference>
<keyword evidence="8" id="KW-0479">Metal-binding</keyword>
<evidence type="ECO:0000256" key="13">
    <source>
        <dbReference type="ARBA" id="ARBA00022909"/>
    </source>
</evidence>
<keyword evidence="14" id="KW-0511">Multifunctional enzyme</keyword>
<dbReference type="CDD" id="cd00483">
    <property type="entry name" value="HPPK"/>
    <property type="match status" value="1"/>
</dbReference>
<dbReference type="GO" id="GO:0046654">
    <property type="term" value="P:tetrahydrofolate biosynthetic process"/>
    <property type="evidence" value="ECO:0007669"/>
    <property type="project" value="TreeGrafter"/>
</dbReference>
<evidence type="ECO:0000313" key="17">
    <source>
        <dbReference type="Proteomes" id="UP001445335"/>
    </source>
</evidence>
<dbReference type="FunFam" id="3.20.20.20:FF:000006">
    <property type="entry name" value="Dihydropteroate synthase"/>
    <property type="match status" value="1"/>
</dbReference>
<dbReference type="InterPro" id="IPR006390">
    <property type="entry name" value="DHP_synth_dom"/>
</dbReference>
<gene>
    <name evidence="16" type="ORF">WJX81_000282</name>
</gene>
<comment type="similarity">
    <text evidence="6">In the C-terminal section; belongs to the DHPS family.</text>
</comment>
<comment type="pathway">
    <text evidence="5">Cofactor biosynthesis; tetrahydrofolate biosynthesis; 2-amino-4-hydroxy-6-hydroxymethyl-7,8-dihydropteridine diphosphate from 7,8-dihydroneopterin triphosphate: step 4/4.</text>
</comment>
<dbReference type="PANTHER" id="PTHR20941:SF1">
    <property type="entry name" value="FOLIC ACID SYNTHESIS PROTEIN FOL1"/>
    <property type="match status" value="1"/>
</dbReference>
<evidence type="ECO:0000256" key="8">
    <source>
        <dbReference type="ARBA" id="ARBA00022723"/>
    </source>
</evidence>
<dbReference type="InterPro" id="IPR000550">
    <property type="entry name" value="Hppk"/>
</dbReference>
<evidence type="ECO:0000313" key="16">
    <source>
        <dbReference type="EMBL" id="KAK9843394.1"/>
    </source>
</evidence>
<dbReference type="SUPFAM" id="SSF55083">
    <property type="entry name" value="6-hydroxymethyl-7,8-dihydropterin pyrophosphokinase, HPPK"/>
    <property type="match status" value="1"/>
</dbReference>
<dbReference type="NCBIfam" id="TIGR01496">
    <property type="entry name" value="DHPS"/>
    <property type="match status" value="1"/>
</dbReference>
<dbReference type="AlphaFoldDB" id="A0AAW1SBS1"/>
<reference evidence="16 17" key="1">
    <citation type="journal article" date="2024" name="Nat. Commun.">
        <title>Phylogenomics reveals the evolutionary origins of lichenization in chlorophyte algae.</title>
        <authorList>
            <person name="Puginier C."/>
            <person name="Libourel C."/>
            <person name="Otte J."/>
            <person name="Skaloud P."/>
            <person name="Haon M."/>
            <person name="Grisel S."/>
            <person name="Petersen M."/>
            <person name="Berrin J.G."/>
            <person name="Delaux P.M."/>
            <person name="Dal Grande F."/>
            <person name="Keller J."/>
        </authorList>
    </citation>
    <scope>NUCLEOTIDE SEQUENCE [LARGE SCALE GENOMIC DNA]</scope>
    <source>
        <strain evidence="16 17">SAG 245.80</strain>
    </source>
</reference>
<keyword evidence="17" id="KW-1185">Reference proteome</keyword>
<evidence type="ECO:0000256" key="11">
    <source>
        <dbReference type="ARBA" id="ARBA00022840"/>
    </source>
</evidence>
<evidence type="ECO:0000256" key="1">
    <source>
        <dbReference type="ARBA" id="ARBA00000012"/>
    </source>
</evidence>
<dbReference type="Gene3D" id="3.30.70.560">
    <property type="entry name" value="7,8-Dihydro-6-hydroxymethylpterin-pyrophosphokinase HPPK"/>
    <property type="match status" value="1"/>
</dbReference>
<feature type="domain" description="Pterin-binding" evidence="15">
    <location>
        <begin position="218"/>
        <end position="469"/>
    </location>
</feature>
<dbReference type="NCBIfam" id="TIGR01498">
    <property type="entry name" value="folK"/>
    <property type="match status" value="1"/>
</dbReference>
<keyword evidence="9" id="KW-0547">Nucleotide-binding</keyword>
<comment type="caution">
    <text evidence="16">The sequence shown here is derived from an EMBL/GenBank/DDBJ whole genome shotgun (WGS) entry which is preliminary data.</text>
</comment>
<accession>A0AAW1SBS1</accession>
<dbReference type="Pfam" id="PF01288">
    <property type="entry name" value="HPPK"/>
    <property type="match status" value="1"/>
</dbReference>
<dbReference type="Gene3D" id="3.20.20.20">
    <property type="entry name" value="Dihydropteroate synthase-like"/>
    <property type="match status" value="1"/>
</dbReference>
<protein>
    <recommendedName>
        <fullName evidence="15">Pterin-binding domain-containing protein</fullName>
    </recommendedName>
</protein>
<comment type="catalytic activity">
    <reaction evidence="1">
        <text>(7,8-dihydropterin-6-yl)methyl diphosphate + 4-aminobenzoate = 7,8-dihydropteroate + diphosphate</text>
        <dbReference type="Rhea" id="RHEA:19949"/>
        <dbReference type="ChEBI" id="CHEBI:17836"/>
        <dbReference type="ChEBI" id="CHEBI:17839"/>
        <dbReference type="ChEBI" id="CHEBI:33019"/>
        <dbReference type="ChEBI" id="CHEBI:72950"/>
        <dbReference type="EC" id="2.5.1.15"/>
    </reaction>
</comment>
<sequence>MNGRTGSTAICREHLCMASTMPATQDTGTPVGYAVAIAMGANVGDRVANLCEALRLLPQHGIKVLEVSRLYESAPAYVTEQPAFLNAALLALTPLEPLKLLAALKVIERALGRTEGGQRFGPRQLDLDIVFYEGMRYTNDGGLEIPHPRWRERPFVMAPLADLAGGDAGPAHQVRSIPWEDARRAWAAAGGEASLGSADLRCVLPLTNGRTWPWQGRTHVMGILNVTPDSFSDGGELSSVADAVKRAQDMAAAGADIIDVGGQSTRPGAEHVGAQEEAARIVPVIRTLAADERMREVLISVDTFHSAIAQEAVAAGAHIVNDVSGGSLDPSMHSVVAELGTPYVLMHMRGDPATMQAPEHTAYADVCAEVGAELQTAAERAIAAGIEPWRIVLDPGIGFAKTGAGSCALMGGLPRVRAQLRGALRGMPLLVGHSRKSFLGRLTGRENPADRDVASAAAAALSSTALADQ</sequence>
<comment type="pathway">
    <text evidence="4">Cofactor biosynthesis; tetrahydrofolate biosynthesis; 7,8-dihydrofolate from 2-amino-4-hydroxy-6-hydroxymethyl-7,8-dihydropteridine diphosphate and 4-aminobenzoate: step 1/2.</text>
</comment>
<comment type="catalytic activity">
    <reaction evidence="2">
        <text>6-hydroxymethyl-7,8-dihydropterin + ATP = (7,8-dihydropterin-6-yl)methyl diphosphate + AMP + H(+)</text>
        <dbReference type="Rhea" id="RHEA:11412"/>
        <dbReference type="ChEBI" id="CHEBI:15378"/>
        <dbReference type="ChEBI" id="CHEBI:30616"/>
        <dbReference type="ChEBI" id="CHEBI:44841"/>
        <dbReference type="ChEBI" id="CHEBI:72950"/>
        <dbReference type="ChEBI" id="CHEBI:456215"/>
        <dbReference type="EC" id="2.7.6.3"/>
    </reaction>
</comment>
<dbReference type="CDD" id="cd00739">
    <property type="entry name" value="DHPS"/>
    <property type="match status" value="1"/>
</dbReference>
<evidence type="ECO:0000259" key="15">
    <source>
        <dbReference type="PROSITE" id="PS50972"/>
    </source>
</evidence>
<name>A0AAW1SBS1_9CHLO</name>